<evidence type="ECO:0000256" key="3">
    <source>
        <dbReference type="ARBA" id="ARBA00022827"/>
    </source>
</evidence>
<dbReference type="Gene3D" id="3.90.700.10">
    <property type="entry name" value="Succinate dehydrogenase/fumarate reductase flavoprotein, catalytic domain"/>
    <property type="match status" value="1"/>
</dbReference>
<feature type="domain" description="FAD-dependent oxidoreductase 2 FAD-binding" evidence="5">
    <location>
        <begin position="10"/>
        <end position="525"/>
    </location>
</feature>
<dbReference type="InterPro" id="IPR050315">
    <property type="entry name" value="FAD-oxidoreductase_2"/>
</dbReference>
<dbReference type="SUPFAM" id="SSF56425">
    <property type="entry name" value="Succinate dehydrogenase/fumarate reductase flavoprotein, catalytic domain"/>
    <property type="match status" value="1"/>
</dbReference>
<dbReference type="GO" id="GO:0008202">
    <property type="term" value="P:steroid metabolic process"/>
    <property type="evidence" value="ECO:0007669"/>
    <property type="project" value="UniProtKB-ARBA"/>
</dbReference>
<evidence type="ECO:0000313" key="6">
    <source>
        <dbReference type="EMBL" id="KAA0999139.1"/>
    </source>
</evidence>
<reference evidence="6 7" key="1">
    <citation type="submission" date="2019-08" db="EMBL/GenBank/DDBJ databases">
        <title>Paraburkholderia sp. DCY113.</title>
        <authorList>
            <person name="Kang J."/>
        </authorList>
    </citation>
    <scope>NUCLEOTIDE SEQUENCE [LARGE SCALE GENOMIC DNA]</scope>
    <source>
        <strain evidence="6 7">DCY113</strain>
    </source>
</reference>
<evidence type="ECO:0000256" key="2">
    <source>
        <dbReference type="ARBA" id="ARBA00022630"/>
    </source>
</evidence>
<keyword evidence="3" id="KW-0274">FAD</keyword>
<dbReference type="AlphaFoldDB" id="A0A5B0GB44"/>
<gene>
    <name evidence="6" type="ORF">FVF58_42120</name>
</gene>
<dbReference type="InterPro" id="IPR003953">
    <property type="entry name" value="FAD-dep_OxRdtase_2_FAD-bd"/>
</dbReference>
<dbReference type="PANTHER" id="PTHR43400">
    <property type="entry name" value="FUMARATE REDUCTASE"/>
    <property type="match status" value="1"/>
</dbReference>
<dbReference type="GO" id="GO:0016491">
    <property type="term" value="F:oxidoreductase activity"/>
    <property type="evidence" value="ECO:0007669"/>
    <property type="project" value="UniProtKB-KW"/>
</dbReference>
<sequence>MATKWDQEADVVVVGSGAAGLTAAILAHDNGARVAIVERTEKVGGTTAVSGGGIWIPLNHRMADLGFTDSRDDALEYCKRLSMGRVDDILIETFVDTAATTIRYLEEHTPLMFGAMTAPDYQPEIPGARLGGRSIEPQPFDTGLLGEWQSKLRPPNAFAFPITRQEAFGKYDAFYRPWTIPQDLAAERMMSGVVTLGQALAAGLLRAVLDRNIPIILESRARKLVVENGRIVGVLVESADGSKRAFGAKRGVVLASAGFEWNRQLQAQFLPAPIENPNSPPFNEGDGLLMAMEVGASLTNMSEIWHYPSLMIPGESYEGRPLSRAIVAERNGPHVIWVNAAGKRFVNEAANYNSMGRKLQEIATDAPVFKNLPAWAILDAQYRSKYVLGTTMPEDPDPDWLISAGTLEGLAAKVGIDAEGLRATVDRWNGFVSAGVDDDFGKGRSAFDRFQGDREAGIANLGTIEKPPFYAIPIHSGALGTKGGPKTNHKAQVLHVSGAPIPGLYAAGNVAASITGPGYYARGATLGPAMTFGYIAGINVAQESDYVSSGGSK</sequence>
<keyword evidence="7" id="KW-1185">Reference proteome</keyword>
<dbReference type="Pfam" id="PF00890">
    <property type="entry name" value="FAD_binding_2"/>
    <property type="match status" value="1"/>
</dbReference>
<dbReference type="Proteomes" id="UP000325273">
    <property type="component" value="Unassembled WGS sequence"/>
</dbReference>
<keyword evidence="2" id="KW-0285">Flavoprotein</keyword>
<proteinExistence type="predicted"/>
<dbReference type="InterPro" id="IPR036188">
    <property type="entry name" value="FAD/NAD-bd_sf"/>
</dbReference>
<dbReference type="Gene3D" id="3.50.50.60">
    <property type="entry name" value="FAD/NAD(P)-binding domain"/>
    <property type="match status" value="2"/>
</dbReference>
<keyword evidence="4" id="KW-0560">Oxidoreductase</keyword>
<protein>
    <submittedName>
        <fullName evidence="6">FAD-dependent oxidoreductase</fullName>
    </submittedName>
</protein>
<dbReference type="EMBL" id="VTUZ01000050">
    <property type="protein sequence ID" value="KAA0999139.1"/>
    <property type="molecule type" value="Genomic_DNA"/>
</dbReference>
<evidence type="ECO:0000259" key="5">
    <source>
        <dbReference type="Pfam" id="PF00890"/>
    </source>
</evidence>
<evidence type="ECO:0000313" key="7">
    <source>
        <dbReference type="Proteomes" id="UP000325273"/>
    </source>
</evidence>
<comment type="caution">
    <text evidence="6">The sequence shown here is derived from an EMBL/GenBank/DDBJ whole genome shotgun (WGS) entry which is preliminary data.</text>
</comment>
<accession>A0A5B0GB44</accession>
<dbReference type="PANTHER" id="PTHR43400:SF10">
    <property type="entry name" value="3-OXOSTEROID 1-DEHYDROGENASE"/>
    <property type="match status" value="1"/>
</dbReference>
<dbReference type="RefSeq" id="WP_149675555.1">
    <property type="nucleotide sequence ID" value="NZ_VTUZ01000050.1"/>
</dbReference>
<comment type="cofactor">
    <cofactor evidence="1">
        <name>FAD</name>
        <dbReference type="ChEBI" id="CHEBI:57692"/>
    </cofactor>
</comment>
<name>A0A5B0GB44_9BURK</name>
<dbReference type="InterPro" id="IPR027477">
    <property type="entry name" value="Succ_DH/fumarate_Rdtase_cat_sf"/>
</dbReference>
<organism evidence="6 7">
    <name type="scientific">Paraburkholderia panacisoli</name>
    <dbReference type="NCBI Taxonomy" id="2603818"/>
    <lineage>
        <taxon>Bacteria</taxon>
        <taxon>Pseudomonadati</taxon>
        <taxon>Pseudomonadota</taxon>
        <taxon>Betaproteobacteria</taxon>
        <taxon>Burkholderiales</taxon>
        <taxon>Burkholderiaceae</taxon>
        <taxon>Paraburkholderia</taxon>
    </lineage>
</organism>
<evidence type="ECO:0000256" key="4">
    <source>
        <dbReference type="ARBA" id="ARBA00023002"/>
    </source>
</evidence>
<evidence type="ECO:0000256" key="1">
    <source>
        <dbReference type="ARBA" id="ARBA00001974"/>
    </source>
</evidence>
<dbReference type="SUPFAM" id="SSF51905">
    <property type="entry name" value="FAD/NAD(P)-binding domain"/>
    <property type="match status" value="1"/>
</dbReference>